<protein>
    <submittedName>
        <fullName evidence="2">Uncharacterized protein</fullName>
    </submittedName>
</protein>
<sequence length="219" mass="23015">MYPVSRRSPRLELRELTIDDVEAVLAIYGSPEATEHLSFDPCSRFVVAGQQGRGGTDEFAERGDLFRGTAAESGGDGGYGDRRATDPHRHRRAADPLDVQDSDTRALSAAVGQRDRDADPAVRPASCARTPRPGTAENTRAAADRGLRSCAALTTASASGGALGCSSAATGEGPRYGECCCRAAHVRQPGREFTLKTAVPPGDARTARRPASGARIPLP</sequence>
<dbReference type="Proteomes" id="UP000192726">
    <property type="component" value="Chromosome"/>
</dbReference>
<dbReference type="KEGG" id="sgv:B1H19_02435"/>
<feature type="compositionally biased region" description="Basic and acidic residues" evidence="1">
    <location>
        <begin position="55"/>
        <end position="65"/>
    </location>
</feature>
<dbReference type="EMBL" id="CP020569">
    <property type="protein sequence ID" value="ARF53181.1"/>
    <property type="molecule type" value="Genomic_DNA"/>
</dbReference>
<evidence type="ECO:0000256" key="1">
    <source>
        <dbReference type="SAM" id="MobiDB-lite"/>
    </source>
</evidence>
<organism evidence="2 3">
    <name type="scientific">Streptomyces gilvosporeus</name>
    <dbReference type="NCBI Taxonomy" id="553510"/>
    <lineage>
        <taxon>Bacteria</taxon>
        <taxon>Bacillati</taxon>
        <taxon>Actinomycetota</taxon>
        <taxon>Actinomycetes</taxon>
        <taxon>Kitasatosporales</taxon>
        <taxon>Streptomycetaceae</taxon>
        <taxon>Streptomyces</taxon>
    </lineage>
</organism>
<feature type="region of interest" description="Disordered" evidence="1">
    <location>
        <begin position="196"/>
        <end position="219"/>
    </location>
</feature>
<proteinExistence type="predicted"/>
<dbReference type="STRING" id="553510.B1H19_02435"/>
<evidence type="ECO:0000313" key="3">
    <source>
        <dbReference type="Proteomes" id="UP000192726"/>
    </source>
</evidence>
<reference evidence="2 3" key="1">
    <citation type="submission" date="2017-04" db="EMBL/GenBank/DDBJ databases">
        <title>Complete Genome Sequence of Streptomyces gilvosporeus F607, a Capable Producer of Natamycin.</title>
        <authorList>
            <person name="Zong G."/>
            <person name="Zhong C."/>
            <person name="Fu J."/>
            <person name="Qin R."/>
            <person name="Cao G."/>
        </authorList>
    </citation>
    <scope>NUCLEOTIDE SEQUENCE [LARGE SCALE GENOMIC DNA]</scope>
    <source>
        <strain evidence="2 3">F607</strain>
    </source>
</reference>
<evidence type="ECO:0000313" key="2">
    <source>
        <dbReference type="EMBL" id="ARF53181.1"/>
    </source>
</evidence>
<accession>A0A1V0TJS3</accession>
<dbReference type="AlphaFoldDB" id="A0A1V0TJS3"/>
<name>A0A1V0TJS3_9ACTN</name>
<feature type="region of interest" description="Disordered" evidence="1">
    <location>
        <begin position="52"/>
        <end position="139"/>
    </location>
</feature>
<keyword evidence="3" id="KW-1185">Reference proteome</keyword>
<gene>
    <name evidence="2" type="ORF">B1H19_02435</name>
</gene>